<dbReference type="SUPFAM" id="SSF48452">
    <property type="entry name" value="TPR-like"/>
    <property type="match status" value="1"/>
</dbReference>
<dbReference type="STRING" id="254877.A0A1V6SIY5"/>
<reference evidence="4" key="1">
    <citation type="journal article" date="2017" name="Nat. Microbiol.">
        <title>Global analysis of biosynthetic gene clusters reveals vast potential of secondary metabolite production in Penicillium species.</title>
        <authorList>
            <person name="Nielsen J.C."/>
            <person name="Grijseels S."/>
            <person name="Prigent S."/>
            <person name="Ji B."/>
            <person name="Dainat J."/>
            <person name="Nielsen K.F."/>
            <person name="Frisvad J.C."/>
            <person name="Workman M."/>
            <person name="Nielsen J."/>
        </authorList>
    </citation>
    <scope>NUCLEOTIDE SEQUENCE [LARGE SCALE GENOMIC DNA]</scope>
    <source>
        <strain evidence="4">IBT 14082</strain>
    </source>
</reference>
<organism evidence="3 4">
    <name type="scientific">Penicillium flavigenum</name>
    <dbReference type="NCBI Taxonomy" id="254877"/>
    <lineage>
        <taxon>Eukaryota</taxon>
        <taxon>Fungi</taxon>
        <taxon>Dikarya</taxon>
        <taxon>Ascomycota</taxon>
        <taxon>Pezizomycotina</taxon>
        <taxon>Eurotiomycetes</taxon>
        <taxon>Eurotiomycetidae</taxon>
        <taxon>Eurotiales</taxon>
        <taxon>Aspergillaceae</taxon>
        <taxon>Penicillium</taxon>
    </lineage>
</organism>
<dbReference type="Pfam" id="PF13374">
    <property type="entry name" value="TPR_10"/>
    <property type="match status" value="2"/>
</dbReference>
<evidence type="ECO:0000259" key="2">
    <source>
        <dbReference type="Pfam" id="PF12770"/>
    </source>
</evidence>
<feature type="region of interest" description="Disordered" evidence="1">
    <location>
        <begin position="150"/>
        <end position="199"/>
    </location>
</feature>
<dbReference type="InterPro" id="IPR024983">
    <property type="entry name" value="CHAT_dom"/>
</dbReference>
<evidence type="ECO:0000256" key="1">
    <source>
        <dbReference type="SAM" id="MobiDB-lite"/>
    </source>
</evidence>
<accession>A0A1V6SIY5</accession>
<dbReference type="Gene3D" id="1.25.40.10">
    <property type="entry name" value="Tetratricopeptide repeat domain"/>
    <property type="match status" value="3"/>
</dbReference>
<dbReference type="PANTHER" id="PTHR19959">
    <property type="entry name" value="KINESIN LIGHT CHAIN"/>
    <property type="match status" value="1"/>
</dbReference>
<dbReference type="AlphaFoldDB" id="A0A1V6SIY5"/>
<dbReference type="InterPro" id="IPR011990">
    <property type="entry name" value="TPR-like_helical_dom_sf"/>
</dbReference>
<feature type="region of interest" description="Disordered" evidence="1">
    <location>
        <begin position="104"/>
        <end position="129"/>
    </location>
</feature>
<gene>
    <name evidence="3" type="ORF">PENFLA_c044G00563</name>
</gene>
<dbReference type="Proteomes" id="UP000191342">
    <property type="component" value="Unassembled WGS sequence"/>
</dbReference>
<evidence type="ECO:0000313" key="3">
    <source>
        <dbReference type="EMBL" id="OQE13710.1"/>
    </source>
</evidence>
<feature type="compositionally biased region" description="Polar residues" evidence="1">
    <location>
        <begin position="1082"/>
        <end position="1093"/>
    </location>
</feature>
<feature type="region of interest" description="Disordered" evidence="1">
    <location>
        <begin position="1082"/>
        <end position="1108"/>
    </location>
</feature>
<dbReference type="PANTHER" id="PTHR19959:SF119">
    <property type="entry name" value="FUNGAL LIPASE-LIKE DOMAIN-CONTAINING PROTEIN"/>
    <property type="match status" value="1"/>
</dbReference>
<name>A0A1V6SIY5_9EURO</name>
<sequence length="1230" mass="137786">MDPAWLADLGHLLERKYHDTGNFQDLCNATALFSAAVSNTTENDPSYSHYHDSMMSNLQVAFDIQLQQEDIVERVMLCRQLYEAHEAVKSLEAIQTISEAAMGDEDFSRGSAGASDDGVGADDQTEKSPRWAVLQSVSLLYYKEYKKKEGIEDSDSDDSETSNSDSEPENQSEESDPEESDPEESDSEESDSEESDPGEAGHIEFLDKAIHASQEAIREYREANQTTTDGLPTIVAMLTALARMLERRYDKTGQEEDFDEAIQLCRLASQNTPSDDIHFAAVLEYLRMKLVRRYKRTWQIEDIDELICLRRQTMKVIPDNDPKLLSDLGDLLAMRYDQTGQKEDLNEAIRLSRQAIMITPRDEPGFVGVFATFGGQLIRLYRLSGLVEDLEESIQISRQAIQIMPSDDVDLGGPLNNLGIALGHRYERTGQMEDLDEAIEVYIKAVQLTPTGHLNQNTLFINLGNNLERRYGQTGRMEDLNQATGIFLQAVELLPENDPALAGVLNGLGIKLFRRYLRQHIPELLDHAIRVCRQGIQLTTDNYHVKIMQSRNLAMMLHSRYERTGQTEDLEEALQISRHGVQAIQTGHPDQPMLLDTLGTILASRYQKSGEIGDLEEAIFMSGKAIQSLPNGHPHLIWLLFQRPHLLRCQYTETKRVELLDEAIRLMQQVFQTTSASPIMRAKAATQLGELLLERGDHQSGYILSTKAIDLLQLIHSRSLALDDRQWIVTHFLGLATLGCSFSLQVKQPLINGLQLLESGRGVILSLLMDDRSDTTKLKEAHPDLCSLYETLRLQVNTPFEGPITHENEWKYTKQPKAIDDLEKCIQDIRRLPGFGSFQLGLTKEQIQHASIEGSIIVINMSRLRSDAIIVSSTGIDSVSLPRFNATEAQTWAMQNMIWGSPSERGRKNKEYRKFLAWLWHECVKPILSHLGHDVQSSPESLPRVWWIGTGIASFFPFHAASDFSAGSTEHTFCRVLSSYTVSIKALIHARERTPISPFSSAHPRKMLMVTMGTTPGADDLPGTVTERSTVLEILGPCAQVEILDQPDSASVIRQIPEYDIAHFACHGFSNWRTPLESGLILQSDTGASPDTDNLSDTESSSDTENPRQDILSVEKLCMNNPTQGEIAYLSACSTAQNTAVPLMDEMLHVVSGFQVAGFRHVIGTLWPSSDEVCAEVARSFYTELCRSGTVQYTDRDIALALNKASSALATSPDFQKRPLHWAQYIHYGA</sequence>
<feature type="domain" description="CHAT" evidence="2">
    <location>
        <begin position="914"/>
        <end position="1230"/>
    </location>
</feature>
<protein>
    <recommendedName>
        <fullName evidence="2">CHAT domain-containing protein</fullName>
    </recommendedName>
</protein>
<feature type="compositionally biased region" description="Acidic residues" evidence="1">
    <location>
        <begin position="152"/>
        <end position="197"/>
    </location>
</feature>
<feature type="compositionally biased region" description="Low complexity" evidence="1">
    <location>
        <begin position="109"/>
        <end position="122"/>
    </location>
</feature>
<evidence type="ECO:0000313" key="4">
    <source>
        <dbReference type="Proteomes" id="UP000191342"/>
    </source>
</evidence>
<proteinExistence type="predicted"/>
<comment type="caution">
    <text evidence="3">The sequence shown here is derived from an EMBL/GenBank/DDBJ whole genome shotgun (WGS) entry which is preliminary data.</text>
</comment>
<keyword evidence="4" id="KW-1185">Reference proteome</keyword>
<dbReference type="EMBL" id="MLQL01000044">
    <property type="protein sequence ID" value="OQE13710.1"/>
    <property type="molecule type" value="Genomic_DNA"/>
</dbReference>
<dbReference type="OrthoDB" id="9991317at2759"/>
<dbReference type="Pfam" id="PF12770">
    <property type="entry name" value="CHAT"/>
    <property type="match status" value="1"/>
</dbReference>
<dbReference type="SUPFAM" id="SSF81901">
    <property type="entry name" value="HCP-like"/>
    <property type="match status" value="1"/>
</dbReference>